<accession>A0A0E9XR45</accession>
<proteinExistence type="predicted"/>
<sequence length="30" mass="3454">MRFLYFFLMNIISTPKTIAVPAATTRGMMM</sequence>
<dbReference type="EMBL" id="GBXM01003458">
    <property type="protein sequence ID" value="JAI05120.1"/>
    <property type="molecule type" value="Transcribed_RNA"/>
</dbReference>
<protein>
    <submittedName>
        <fullName evidence="1">Uncharacterized protein</fullName>
    </submittedName>
</protein>
<organism evidence="1">
    <name type="scientific">Anguilla anguilla</name>
    <name type="common">European freshwater eel</name>
    <name type="synonym">Muraena anguilla</name>
    <dbReference type="NCBI Taxonomy" id="7936"/>
    <lineage>
        <taxon>Eukaryota</taxon>
        <taxon>Metazoa</taxon>
        <taxon>Chordata</taxon>
        <taxon>Craniata</taxon>
        <taxon>Vertebrata</taxon>
        <taxon>Euteleostomi</taxon>
        <taxon>Actinopterygii</taxon>
        <taxon>Neopterygii</taxon>
        <taxon>Teleostei</taxon>
        <taxon>Anguilliformes</taxon>
        <taxon>Anguillidae</taxon>
        <taxon>Anguilla</taxon>
    </lineage>
</organism>
<reference evidence="1" key="1">
    <citation type="submission" date="2014-11" db="EMBL/GenBank/DDBJ databases">
        <authorList>
            <person name="Amaro Gonzalez C."/>
        </authorList>
    </citation>
    <scope>NUCLEOTIDE SEQUENCE</scope>
</reference>
<evidence type="ECO:0000313" key="1">
    <source>
        <dbReference type="EMBL" id="JAI05120.1"/>
    </source>
</evidence>
<dbReference type="AlphaFoldDB" id="A0A0E9XR45"/>
<reference evidence="1" key="2">
    <citation type="journal article" date="2015" name="Fish Shellfish Immunol.">
        <title>Early steps in the European eel (Anguilla anguilla)-Vibrio vulnificus interaction in the gills: Role of the RtxA13 toxin.</title>
        <authorList>
            <person name="Callol A."/>
            <person name="Pajuelo D."/>
            <person name="Ebbesson L."/>
            <person name="Teles M."/>
            <person name="MacKenzie S."/>
            <person name="Amaro C."/>
        </authorList>
    </citation>
    <scope>NUCLEOTIDE SEQUENCE</scope>
</reference>
<name>A0A0E9XR45_ANGAN</name>